<keyword evidence="1" id="KW-0732">Signal</keyword>
<dbReference type="EMBL" id="QOVN01000001">
    <property type="protein sequence ID" value="RXG30944.1"/>
    <property type="molecule type" value="Genomic_DNA"/>
</dbReference>
<organism evidence="4 5">
    <name type="scientific">Leeuwenhoekiella palythoae</name>
    <dbReference type="NCBI Taxonomy" id="573501"/>
    <lineage>
        <taxon>Bacteria</taxon>
        <taxon>Pseudomonadati</taxon>
        <taxon>Bacteroidota</taxon>
        <taxon>Flavobacteriia</taxon>
        <taxon>Flavobacteriales</taxon>
        <taxon>Flavobacteriaceae</taxon>
        <taxon>Leeuwenhoekiella</taxon>
    </lineage>
</organism>
<dbReference type="Proteomes" id="UP000184240">
    <property type="component" value="Unassembled WGS sequence"/>
</dbReference>
<evidence type="ECO:0000313" key="3">
    <source>
        <dbReference type="EMBL" id="RXG30944.1"/>
    </source>
</evidence>
<reference evidence="3 6" key="3">
    <citation type="submission" date="2018-07" db="EMBL/GenBank/DDBJ databases">
        <title>Leeuwenhoekiella genomics.</title>
        <authorList>
            <person name="Tahon G."/>
            <person name="Willems A."/>
        </authorList>
    </citation>
    <scope>NUCLEOTIDE SEQUENCE [LARGE SCALE GENOMIC DNA]</scope>
    <source>
        <strain evidence="3 6">LMG 24856</strain>
    </source>
</reference>
<dbReference type="InterPro" id="IPR032710">
    <property type="entry name" value="NTF2-like_dom_sf"/>
</dbReference>
<dbReference type="Proteomes" id="UP000290037">
    <property type="component" value="Unassembled WGS sequence"/>
</dbReference>
<feature type="signal peptide" evidence="1">
    <location>
        <begin position="1"/>
        <end position="20"/>
    </location>
</feature>
<evidence type="ECO:0000259" key="2">
    <source>
        <dbReference type="Pfam" id="PF13474"/>
    </source>
</evidence>
<dbReference type="OrthoDB" id="271716at2"/>
<feature type="chain" id="PRO_5013019739" evidence="1">
    <location>
        <begin position="21"/>
        <end position="166"/>
    </location>
</feature>
<evidence type="ECO:0000313" key="5">
    <source>
        <dbReference type="Proteomes" id="UP000184240"/>
    </source>
</evidence>
<dbReference type="RefSeq" id="WP_072980651.1">
    <property type="nucleotide sequence ID" value="NZ_FQXT01000002.1"/>
</dbReference>
<feature type="domain" description="SnoaL-like" evidence="2">
    <location>
        <begin position="28"/>
        <end position="141"/>
    </location>
</feature>
<reference evidence="5" key="1">
    <citation type="submission" date="2016-11" db="EMBL/GenBank/DDBJ databases">
        <authorList>
            <person name="Varghese N."/>
            <person name="Submissions S."/>
        </authorList>
    </citation>
    <scope>NUCLEOTIDE SEQUENCE [LARGE SCALE GENOMIC DNA]</scope>
    <source>
        <strain evidence="5">DSM 19859</strain>
    </source>
</reference>
<dbReference type="SUPFAM" id="SSF54427">
    <property type="entry name" value="NTF2-like"/>
    <property type="match status" value="1"/>
</dbReference>
<evidence type="ECO:0000256" key="1">
    <source>
        <dbReference type="SAM" id="SignalP"/>
    </source>
</evidence>
<gene>
    <name evidence="3" type="ORF">DSM01_79</name>
    <name evidence="4" type="ORF">SAMN04487999_0786</name>
</gene>
<protein>
    <submittedName>
        <fullName evidence="4">SnoaL-like domain-containing protein</fullName>
    </submittedName>
    <submittedName>
        <fullName evidence="3">SnoaL-like protein</fullName>
    </submittedName>
</protein>
<sequence length="166" mass="19079">MKHLFLGLLLLSTISLTAQKQDKIEMAINTQLEAWHKAAADADFDAYFDLMTEDAVFIGTDAEENWQLDQFKAFSKPYFDRGKAWSFSTLERTIYHPKKAKMAWFDELLDTQMGICRGSGVMLLDGKEWKVQHYVLSIAVPNENVDELTQLKKTHDDALIKVFRAN</sequence>
<name>A0A1M5VKA8_9FLAO</name>
<dbReference type="EMBL" id="FQXT01000002">
    <property type="protein sequence ID" value="SHH75494.1"/>
    <property type="molecule type" value="Genomic_DNA"/>
</dbReference>
<dbReference type="InterPro" id="IPR037401">
    <property type="entry name" value="SnoaL-like"/>
</dbReference>
<reference evidence="4" key="2">
    <citation type="submission" date="2016-11" db="EMBL/GenBank/DDBJ databases">
        <authorList>
            <person name="Jaros S."/>
            <person name="Januszkiewicz K."/>
            <person name="Wedrychowicz H."/>
        </authorList>
    </citation>
    <scope>NUCLEOTIDE SEQUENCE [LARGE SCALE GENOMIC DNA]</scope>
    <source>
        <strain evidence="4">DSM 19859</strain>
    </source>
</reference>
<dbReference type="STRING" id="573501.SAMN04487999_0786"/>
<evidence type="ECO:0000313" key="6">
    <source>
        <dbReference type="Proteomes" id="UP000290037"/>
    </source>
</evidence>
<proteinExistence type="predicted"/>
<accession>A0A1M5VKA8</accession>
<keyword evidence="6" id="KW-1185">Reference proteome</keyword>
<dbReference type="Pfam" id="PF13474">
    <property type="entry name" value="SnoaL_3"/>
    <property type="match status" value="1"/>
</dbReference>
<evidence type="ECO:0000313" key="4">
    <source>
        <dbReference type="EMBL" id="SHH75494.1"/>
    </source>
</evidence>
<dbReference type="AlphaFoldDB" id="A0A1M5VKA8"/>
<dbReference type="Gene3D" id="3.10.450.50">
    <property type="match status" value="1"/>
</dbReference>